<evidence type="ECO:0000313" key="2">
    <source>
        <dbReference type="Proteomes" id="UP001055879"/>
    </source>
</evidence>
<accession>A0ACB9B0L9</accession>
<evidence type="ECO:0000313" key="1">
    <source>
        <dbReference type="EMBL" id="KAI3715516.1"/>
    </source>
</evidence>
<organism evidence="1 2">
    <name type="scientific">Arctium lappa</name>
    <name type="common">Greater burdock</name>
    <name type="synonym">Lappa major</name>
    <dbReference type="NCBI Taxonomy" id="4217"/>
    <lineage>
        <taxon>Eukaryota</taxon>
        <taxon>Viridiplantae</taxon>
        <taxon>Streptophyta</taxon>
        <taxon>Embryophyta</taxon>
        <taxon>Tracheophyta</taxon>
        <taxon>Spermatophyta</taxon>
        <taxon>Magnoliopsida</taxon>
        <taxon>eudicotyledons</taxon>
        <taxon>Gunneridae</taxon>
        <taxon>Pentapetalae</taxon>
        <taxon>asterids</taxon>
        <taxon>campanulids</taxon>
        <taxon>Asterales</taxon>
        <taxon>Asteraceae</taxon>
        <taxon>Carduoideae</taxon>
        <taxon>Cardueae</taxon>
        <taxon>Arctiinae</taxon>
        <taxon>Arctium</taxon>
    </lineage>
</organism>
<dbReference type="EMBL" id="CM042053">
    <property type="protein sequence ID" value="KAI3715516.1"/>
    <property type="molecule type" value="Genomic_DNA"/>
</dbReference>
<reference evidence="2" key="1">
    <citation type="journal article" date="2022" name="Mol. Ecol. Resour.">
        <title>The genomes of chicory, endive, great burdock and yacon provide insights into Asteraceae palaeo-polyploidization history and plant inulin production.</title>
        <authorList>
            <person name="Fan W."/>
            <person name="Wang S."/>
            <person name="Wang H."/>
            <person name="Wang A."/>
            <person name="Jiang F."/>
            <person name="Liu H."/>
            <person name="Zhao H."/>
            <person name="Xu D."/>
            <person name="Zhang Y."/>
        </authorList>
    </citation>
    <scope>NUCLEOTIDE SEQUENCE [LARGE SCALE GENOMIC DNA]</scope>
    <source>
        <strain evidence="2">cv. Niubang</strain>
    </source>
</reference>
<dbReference type="Proteomes" id="UP001055879">
    <property type="component" value="Linkage Group LG07"/>
</dbReference>
<keyword evidence="2" id="KW-1185">Reference proteome</keyword>
<sequence length="66" mass="7182">MKSKATEREGVGAGRERAEDSCLAKRMEGREGGQIMQHDLSSPSFKLPSPSTITPTCFINATAYLH</sequence>
<gene>
    <name evidence="1" type="ORF">L6452_22500</name>
</gene>
<protein>
    <submittedName>
        <fullName evidence="1">Uncharacterized protein</fullName>
    </submittedName>
</protein>
<comment type="caution">
    <text evidence="1">The sequence shown here is derived from an EMBL/GenBank/DDBJ whole genome shotgun (WGS) entry which is preliminary data.</text>
</comment>
<proteinExistence type="predicted"/>
<reference evidence="1 2" key="2">
    <citation type="journal article" date="2022" name="Mol. Ecol. Resour.">
        <title>The genomes of chicory, endive, great burdock and yacon provide insights into Asteraceae paleo-polyploidization history and plant inulin production.</title>
        <authorList>
            <person name="Fan W."/>
            <person name="Wang S."/>
            <person name="Wang H."/>
            <person name="Wang A."/>
            <person name="Jiang F."/>
            <person name="Liu H."/>
            <person name="Zhao H."/>
            <person name="Xu D."/>
            <person name="Zhang Y."/>
        </authorList>
    </citation>
    <scope>NUCLEOTIDE SEQUENCE [LARGE SCALE GENOMIC DNA]</scope>
    <source>
        <strain evidence="2">cv. Niubang</strain>
    </source>
</reference>
<name>A0ACB9B0L9_ARCLA</name>